<sequence>MSPRTALRLSLVWSPYLFFIALPIIEVASEPSVVEDYPPFILALIYFFWAYVGFVITVVAYHLTRPRQH</sequence>
<dbReference type="Proteomes" id="UP000317318">
    <property type="component" value="Chromosome"/>
</dbReference>
<dbReference type="RefSeq" id="WP_145363854.1">
    <property type="nucleotide sequence ID" value="NZ_CP036268.1"/>
</dbReference>
<evidence type="ECO:0000256" key="1">
    <source>
        <dbReference type="SAM" id="Phobius"/>
    </source>
</evidence>
<keyword evidence="1" id="KW-0472">Membrane</keyword>
<name>A0A517R1H8_9PLAN</name>
<keyword evidence="1" id="KW-1133">Transmembrane helix</keyword>
<gene>
    <name evidence="2" type="ORF">Pan189_21470</name>
</gene>
<evidence type="ECO:0000313" key="3">
    <source>
        <dbReference type="Proteomes" id="UP000317318"/>
    </source>
</evidence>
<accession>A0A517R1H8</accession>
<organism evidence="2 3">
    <name type="scientific">Stratiformator vulcanicus</name>
    <dbReference type="NCBI Taxonomy" id="2527980"/>
    <lineage>
        <taxon>Bacteria</taxon>
        <taxon>Pseudomonadati</taxon>
        <taxon>Planctomycetota</taxon>
        <taxon>Planctomycetia</taxon>
        <taxon>Planctomycetales</taxon>
        <taxon>Planctomycetaceae</taxon>
        <taxon>Stratiformator</taxon>
    </lineage>
</organism>
<proteinExistence type="predicted"/>
<feature type="transmembrane region" description="Helical" evidence="1">
    <location>
        <begin position="40"/>
        <end position="63"/>
    </location>
</feature>
<keyword evidence="1" id="KW-0812">Transmembrane</keyword>
<reference evidence="2 3" key="1">
    <citation type="submission" date="2019-02" db="EMBL/GenBank/DDBJ databases">
        <title>Deep-cultivation of Planctomycetes and their phenomic and genomic characterization uncovers novel biology.</title>
        <authorList>
            <person name="Wiegand S."/>
            <person name="Jogler M."/>
            <person name="Boedeker C."/>
            <person name="Pinto D."/>
            <person name="Vollmers J."/>
            <person name="Rivas-Marin E."/>
            <person name="Kohn T."/>
            <person name="Peeters S.H."/>
            <person name="Heuer A."/>
            <person name="Rast P."/>
            <person name="Oberbeckmann S."/>
            <person name="Bunk B."/>
            <person name="Jeske O."/>
            <person name="Meyerdierks A."/>
            <person name="Storesund J.E."/>
            <person name="Kallscheuer N."/>
            <person name="Luecker S."/>
            <person name="Lage O.M."/>
            <person name="Pohl T."/>
            <person name="Merkel B.J."/>
            <person name="Hornburger P."/>
            <person name="Mueller R.-W."/>
            <person name="Bruemmer F."/>
            <person name="Labrenz M."/>
            <person name="Spormann A.M."/>
            <person name="Op den Camp H."/>
            <person name="Overmann J."/>
            <person name="Amann R."/>
            <person name="Jetten M.S.M."/>
            <person name="Mascher T."/>
            <person name="Medema M.H."/>
            <person name="Devos D.P."/>
            <person name="Kaster A.-K."/>
            <person name="Ovreas L."/>
            <person name="Rohde M."/>
            <person name="Galperin M.Y."/>
            <person name="Jogler C."/>
        </authorList>
    </citation>
    <scope>NUCLEOTIDE SEQUENCE [LARGE SCALE GENOMIC DNA]</scope>
    <source>
        <strain evidence="2 3">Pan189</strain>
    </source>
</reference>
<protein>
    <submittedName>
        <fullName evidence="2">Uncharacterized protein</fullName>
    </submittedName>
</protein>
<evidence type="ECO:0000313" key="2">
    <source>
        <dbReference type="EMBL" id="QDT37765.1"/>
    </source>
</evidence>
<dbReference type="EMBL" id="CP036268">
    <property type="protein sequence ID" value="QDT37765.1"/>
    <property type="molecule type" value="Genomic_DNA"/>
</dbReference>
<feature type="transmembrane region" description="Helical" evidence="1">
    <location>
        <begin position="7"/>
        <end position="28"/>
    </location>
</feature>
<keyword evidence="3" id="KW-1185">Reference proteome</keyword>
<dbReference type="AlphaFoldDB" id="A0A517R1H8"/>
<dbReference type="KEGG" id="svp:Pan189_21470"/>